<dbReference type="SUPFAM" id="SSF46785">
    <property type="entry name" value="Winged helix' DNA-binding domain"/>
    <property type="match status" value="2"/>
</dbReference>
<reference evidence="5 6" key="1">
    <citation type="journal article" date="2018" name="Syst. Appl. Microbiol.">
        <title>Abditibacterium utsteinense sp. nov., the first cultivated member of candidate phylum FBP, isolated from ice-free Antarctic soil samples.</title>
        <authorList>
            <person name="Tahon G."/>
            <person name="Tytgat B."/>
            <person name="Lebbe L."/>
            <person name="Carlier A."/>
            <person name="Willems A."/>
        </authorList>
    </citation>
    <scope>NUCLEOTIDE SEQUENCE [LARGE SCALE GENOMIC DNA]</scope>
    <source>
        <strain evidence="5 6">LMG 29911</strain>
    </source>
</reference>
<protein>
    <submittedName>
        <fullName evidence="5">Condensin subunit ScpB</fullName>
    </submittedName>
</protein>
<proteinExistence type="predicted"/>
<dbReference type="Proteomes" id="UP000237684">
    <property type="component" value="Unassembled WGS sequence"/>
</dbReference>
<dbReference type="InterPro" id="IPR036390">
    <property type="entry name" value="WH_DNA-bd_sf"/>
</dbReference>
<dbReference type="PANTHER" id="PTHR34298:SF2">
    <property type="entry name" value="SEGREGATION AND CONDENSATION PROTEIN B"/>
    <property type="match status" value="1"/>
</dbReference>
<organism evidence="5 6">
    <name type="scientific">Abditibacterium utsteinense</name>
    <dbReference type="NCBI Taxonomy" id="1960156"/>
    <lineage>
        <taxon>Bacteria</taxon>
        <taxon>Pseudomonadati</taxon>
        <taxon>Abditibacteriota</taxon>
        <taxon>Abditibacteriia</taxon>
        <taxon>Abditibacteriales</taxon>
        <taxon>Abditibacteriaceae</taxon>
        <taxon>Abditibacterium</taxon>
    </lineage>
</organism>
<keyword evidence="1" id="KW-0963">Cytoplasm</keyword>
<evidence type="ECO:0000256" key="2">
    <source>
        <dbReference type="ARBA" id="ARBA00022618"/>
    </source>
</evidence>
<name>A0A2S8SW48_9BACT</name>
<keyword evidence="3" id="KW-0159">Chromosome partition</keyword>
<dbReference type="InParanoid" id="A0A2S8SW48"/>
<dbReference type="PIRSF" id="PIRSF019345">
    <property type="entry name" value="ScpB"/>
    <property type="match status" value="1"/>
</dbReference>
<comment type="caution">
    <text evidence="5">The sequence shown here is derived from an EMBL/GenBank/DDBJ whole genome shotgun (WGS) entry which is preliminary data.</text>
</comment>
<dbReference type="RefSeq" id="WP_105482329.1">
    <property type="nucleotide sequence ID" value="NZ_NIGF01000002.1"/>
</dbReference>
<keyword evidence="4" id="KW-0131">Cell cycle</keyword>
<dbReference type="InterPro" id="IPR005234">
    <property type="entry name" value="ScpB_csome_segregation"/>
</dbReference>
<evidence type="ECO:0000313" key="5">
    <source>
        <dbReference type="EMBL" id="PQV65014.1"/>
    </source>
</evidence>
<accession>A0A2S8SW48</accession>
<evidence type="ECO:0000256" key="4">
    <source>
        <dbReference type="ARBA" id="ARBA00023306"/>
    </source>
</evidence>
<dbReference type="InterPro" id="IPR036388">
    <property type="entry name" value="WH-like_DNA-bd_sf"/>
</dbReference>
<dbReference type="OrthoDB" id="9806226at2"/>
<dbReference type="GO" id="GO:0051301">
    <property type="term" value="P:cell division"/>
    <property type="evidence" value="ECO:0007669"/>
    <property type="project" value="UniProtKB-KW"/>
</dbReference>
<dbReference type="Pfam" id="PF04079">
    <property type="entry name" value="SMC_ScpB"/>
    <property type="match status" value="1"/>
</dbReference>
<dbReference type="NCBIfam" id="TIGR00281">
    <property type="entry name" value="SMC-Scp complex subunit ScpB"/>
    <property type="match status" value="1"/>
</dbReference>
<dbReference type="GO" id="GO:0051304">
    <property type="term" value="P:chromosome separation"/>
    <property type="evidence" value="ECO:0007669"/>
    <property type="project" value="InterPro"/>
</dbReference>
<keyword evidence="2" id="KW-0132">Cell division</keyword>
<dbReference type="FunCoup" id="A0A2S8SW48">
    <property type="interactions" value="280"/>
</dbReference>
<evidence type="ECO:0000313" key="6">
    <source>
        <dbReference type="Proteomes" id="UP000237684"/>
    </source>
</evidence>
<keyword evidence="6" id="KW-1185">Reference proteome</keyword>
<dbReference type="PANTHER" id="PTHR34298">
    <property type="entry name" value="SEGREGATION AND CONDENSATION PROTEIN B"/>
    <property type="match status" value="1"/>
</dbReference>
<evidence type="ECO:0000256" key="3">
    <source>
        <dbReference type="ARBA" id="ARBA00022829"/>
    </source>
</evidence>
<gene>
    <name evidence="5" type="ORF">B1R32_10221</name>
</gene>
<sequence length="186" mass="20596">MPNFPDILEALLFASERPVPLEKLAAILEISPASVEAELSALCDEKNAVGALQLVEVAGGWQFVTKSEFAPFVRRLKDEKKSKLSRAAFEVLAIVAYRQPVTRADIDTLRGVESAGPLHFLLERKLLVPSARKDAPGRPWLYTTTPRFLEQFGLKSLEDLPELDEFAALEGVGHEAQTLNLFERPA</sequence>
<dbReference type="AlphaFoldDB" id="A0A2S8SW48"/>
<dbReference type="EMBL" id="NIGF01000002">
    <property type="protein sequence ID" value="PQV65014.1"/>
    <property type="molecule type" value="Genomic_DNA"/>
</dbReference>
<evidence type="ECO:0000256" key="1">
    <source>
        <dbReference type="ARBA" id="ARBA00022490"/>
    </source>
</evidence>
<dbReference type="Gene3D" id="1.10.10.10">
    <property type="entry name" value="Winged helix-like DNA-binding domain superfamily/Winged helix DNA-binding domain"/>
    <property type="match status" value="2"/>
</dbReference>